<evidence type="ECO:0000256" key="2">
    <source>
        <dbReference type="ARBA" id="ARBA00022741"/>
    </source>
</evidence>
<dbReference type="SUPFAM" id="SSF56059">
    <property type="entry name" value="Glutathione synthetase ATP-binding domain-like"/>
    <property type="match status" value="1"/>
</dbReference>
<dbReference type="SUPFAM" id="SSF51735">
    <property type="entry name" value="NAD(P)-binding Rossmann-fold domains"/>
    <property type="match status" value="1"/>
</dbReference>
<dbReference type="Gene3D" id="3.30.470.20">
    <property type="entry name" value="ATP-grasp fold, B domain"/>
    <property type="match status" value="1"/>
</dbReference>
<dbReference type="InterPro" id="IPR013815">
    <property type="entry name" value="ATP_grasp_subdomain_1"/>
</dbReference>
<dbReference type="EMBL" id="JACNJH010000193">
    <property type="protein sequence ID" value="MBC8362451.1"/>
    <property type="molecule type" value="Genomic_DNA"/>
</dbReference>
<dbReference type="Gene3D" id="3.30.1490.20">
    <property type="entry name" value="ATP-grasp fold, A domain"/>
    <property type="match status" value="1"/>
</dbReference>
<dbReference type="InterPro" id="IPR003781">
    <property type="entry name" value="CoA-bd"/>
</dbReference>
<proteinExistence type="inferred from homology"/>
<dbReference type="GO" id="GO:0016874">
    <property type="term" value="F:ligase activity"/>
    <property type="evidence" value="ECO:0007669"/>
    <property type="project" value="UniProtKB-KW"/>
</dbReference>
<keyword evidence="2" id="KW-0547">Nucleotide-binding</keyword>
<name>A0A8J6TNG6_9BACT</name>
<protein>
    <submittedName>
        <fullName evidence="6">Acetate--CoA ligase family protein</fullName>
    </submittedName>
</protein>
<sequence length="677" mass="72250">MGANDSISRLDAIIRPKSVAVIGASTSPGKLGHEILKNIVAGGFQGVVYPINPKADAILDLPCYAGIKDIEKAPDLAVIIIPARLVPQAVRDCGEKGVKGAVIITGGFSEASAQGEALQQQVIEVAQQFGVRLIGPNCQGVNNPYHPICASWPLLTYRGKVALISQSGTVGAAMMDWFSEENLGTSGFVSMGNRADVDEADLISYFNHDPHTEVIAAYIEGIKRPENFIRAVRQLQKPLVVLKSGRTPKGKVAAESHTKSLAGADAIYEALFTRYNICRAYTIEEFYDYAKALAYLKPPRGNRILFITTSGGAAILATDQAEQEGLDVSPLPQEAAEAVAPLIPAHAIKANPIDLTGDATAQMFADVIEVTRTYYDTLGIIFGDPVQDASQVVTPGANELIIFLGGADVERKERERMHLKGIPVFPTPERGIKALARILERKTLAAPQKPTLIVPAAGRQLPLHRAFEQIAAQGLPCTDFALADSSAGSARIARKLGFPVALKISSPDILHKSDAGGVHLNLNSAEAVEKAYGELLAAVKKMRPGARVDGVLVSKMALPGLEVIAGMNRDPQFGPVILFGLGGIMVEIFQDVSLRLLPLSQDEALAMIREIKGYGLIAGYRGRPPVDESALADCILAVARIAEDHPEITEIDLNPVFAYPDGILVADARIVIQTITG</sequence>
<comment type="caution">
    <text evidence="6">The sequence shown here is derived from an EMBL/GenBank/DDBJ whole genome shotgun (WGS) entry which is preliminary data.</text>
</comment>
<evidence type="ECO:0000313" key="7">
    <source>
        <dbReference type="Proteomes" id="UP000603434"/>
    </source>
</evidence>
<evidence type="ECO:0000256" key="4">
    <source>
        <dbReference type="ARBA" id="ARBA00060888"/>
    </source>
</evidence>
<dbReference type="Pfam" id="PF13549">
    <property type="entry name" value="ATP-grasp_5"/>
    <property type="match status" value="1"/>
</dbReference>
<dbReference type="Pfam" id="PF13607">
    <property type="entry name" value="Succ_CoA_lig"/>
    <property type="match status" value="1"/>
</dbReference>
<dbReference type="SUPFAM" id="SSF52210">
    <property type="entry name" value="Succinyl-CoA synthetase domains"/>
    <property type="match status" value="2"/>
</dbReference>
<dbReference type="PANTHER" id="PTHR43334:SF1">
    <property type="entry name" value="3-HYDROXYPROPIONATE--COA LIGASE [ADP-FORMING]"/>
    <property type="match status" value="1"/>
</dbReference>
<evidence type="ECO:0000256" key="1">
    <source>
        <dbReference type="ARBA" id="ARBA00022598"/>
    </source>
</evidence>
<gene>
    <name evidence="6" type="ORF">H8E23_13755</name>
</gene>
<evidence type="ECO:0000259" key="5">
    <source>
        <dbReference type="SMART" id="SM00881"/>
    </source>
</evidence>
<comment type="similarity">
    <text evidence="4">In the N-terminal section; belongs to the acetate CoA ligase alpha subunit family.</text>
</comment>
<dbReference type="FunFam" id="3.30.1490.20:FF:000020">
    <property type="entry name" value="Protein lysine acetyltransferase"/>
    <property type="match status" value="1"/>
</dbReference>
<reference evidence="6 7" key="1">
    <citation type="submission" date="2020-08" db="EMBL/GenBank/DDBJ databases">
        <title>Bridging the membrane lipid divide: bacteria of the FCB group superphylum have the potential to synthesize archaeal ether lipids.</title>
        <authorList>
            <person name="Villanueva L."/>
            <person name="Von Meijenfeldt F.A.B."/>
            <person name="Westbye A.B."/>
            <person name="Yadav S."/>
            <person name="Hopmans E.C."/>
            <person name="Dutilh B.E."/>
            <person name="Sinninghe Damste J.S."/>
        </authorList>
    </citation>
    <scope>NUCLEOTIDE SEQUENCE [LARGE SCALE GENOMIC DNA]</scope>
    <source>
        <strain evidence="6">NIOZ-UU30</strain>
    </source>
</reference>
<dbReference type="SMART" id="SM00881">
    <property type="entry name" value="CoA_binding"/>
    <property type="match status" value="1"/>
</dbReference>
<dbReference type="Proteomes" id="UP000603434">
    <property type="component" value="Unassembled WGS sequence"/>
</dbReference>
<dbReference type="InterPro" id="IPR016102">
    <property type="entry name" value="Succinyl-CoA_synth-like"/>
</dbReference>
<organism evidence="6 7">
    <name type="scientific">Candidatus Desulfatibia profunda</name>
    <dbReference type="NCBI Taxonomy" id="2841695"/>
    <lineage>
        <taxon>Bacteria</taxon>
        <taxon>Pseudomonadati</taxon>
        <taxon>Thermodesulfobacteriota</taxon>
        <taxon>Desulfobacteria</taxon>
        <taxon>Desulfobacterales</taxon>
        <taxon>Desulfobacterales incertae sedis</taxon>
        <taxon>Candidatus Desulfatibia</taxon>
    </lineage>
</organism>
<feature type="domain" description="CoA-binding" evidence="5">
    <location>
        <begin position="13"/>
        <end position="108"/>
    </location>
</feature>
<dbReference type="InterPro" id="IPR036291">
    <property type="entry name" value="NAD(P)-bd_dom_sf"/>
</dbReference>
<dbReference type="Gene3D" id="3.40.50.720">
    <property type="entry name" value="NAD(P)-binding Rossmann-like Domain"/>
    <property type="match status" value="1"/>
</dbReference>
<accession>A0A8J6TNG6</accession>
<evidence type="ECO:0000313" key="6">
    <source>
        <dbReference type="EMBL" id="MBC8362451.1"/>
    </source>
</evidence>
<dbReference type="InterPro" id="IPR051538">
    <property type="entry name" value="Acyl-CoA_Synth/Transferase"/>
</dbReference>
<dbReference type="PANTHER" id="PTHR43334">
    <property type="entry name" value="ACETATE--COA LIGASE [ADP-FORMING]"/>
    <property type="match status" value="1"/>
</dbReference>
<dbReference type="AlphaFoldDB" id="A0A8J6TNG6"/>
<dbReference type="InterPro" id="IPR032875">
    <property type="entry name" value="Succ_CoA_lig_flav_dom"/>
</dbReference>
<evidence type="ECO:0000256" key="3">
    <source>
        <dbReference type="ARBA" id="ARBA00022840"/>
    </source>
</evidence>
<keyword evidence="3" id="KW-0067">ATP-binding</keyword>
<keyword evidence="1 6" id="KW-0436">Ligase</keyword>
<dbReference type="Gene3D" id="3.40.50.261">
    <property type="entry name" value="Succinyl-CoA synthetase domains"/>
    <property type="match status" value="2"/>
</dbReference>
<dbReference type="Pfam" id="PF13380">
    <property type="entry name" value="CoA_binding_2"/>
    <property type="match status" value="1"/>
</dbReference>
<dbReference type="GO" id="GO:0005524">
    <property type="term" value="F:ATP binding"/>
    <property type="evidence" value="ECO:0007669"/>
    <property type="project" value="UniProtKB-KW"/>
</dbReference>